<gene>
    <name evidence="2" type="ORF">ACMD2_20189</name>
</gene>
<accession>A0A199UUW7</accession>
<protein>
    <submittedName>
        <fullName evidence="2">Uncharacterized protein</fullName>
    </submittedName>
</protein>
<comment type="caution">
    <text evidence="2">The sequence shown here is derived from an EMBL/GenBank/DDBJ whole genome shotgun (WGS) entry which is preliminary data.</text>
</comment>
<evidence type="ECO:0000313" key="2">
    <source>
        <dbReference type="EMBL" id="OAY68549.1"/>
    </source>
</evidence>
<evidence type="ECO:0000256" key="1">
    <source>
        <dbReference type="SAM" id="MobiDB-lite"/>
    </source>
</evidence>
<feature type="non-terminal residue" evidence="2">
    <location>
        <position position="419"/>
    </location>
</feature>
<name>A0A199UUW7_ANACO</name>
<dbReference type="PANTHER" id="PTHR34278">
    <property type="entry name" value="PROTEIN THI031, PUTATIVE-RELATED"/>
    <property type="match status" value="1"/>
</dbReference>
<evidence type="ECO:0000313" key="3">
    <source>
        <dbReference type="Proteomes" id="UP000092600"/>
    </source>
</evidence>
<sequence>NRKVPSNNQANYHPILHINKVVIRKTALSHYSLGQLYILGHIVFSSYSKASEERKMKREGWQHGMVRFNPKSVKHLESEPAAAAAAAAAGFRSRLLPKPTNNSKFTGKCRKARCKSCHCHPVSKSRDKAKGAYKLKSCDVALNHQLVSWRLVDEGRPARHLSSNSWHEEEEEEEEEFAAGSSYEHEGGFYGQEYGSEENAVLESVDKIVESSDDKEEEEEEEDEEDDMGFFMVGIGWEFSDGEDWLVSNQNNGRNQHRKVRDMNHLQRASITLTMSASITLQIKVLRNHVINETYYAVTKNLQVQERQTEIGQVKDGSIWDNLNILADFNRIQKRAASRIRSLGEQERHYGGPLSAIDVKLKHRVRVPRVRVSIEKRRSNNVSPPLSGAQSIAILLVIGREFCGVSYEQGIFSLANPSP</sequence>
<dbReference type="AlphaFoldDB" id="A0A199UUW7"/>
<dbReference type="EMBL" id="LSRQ01004884">
    <property type="protein sequence ID" value="OAY68549.1"/>
    <property type="molecule type" value="Genomic_DNA"/>
</dbReference>
<dbReference type="Proteomes" id="UP000092600">
    <property type="component" value="Unassembled WGS sequence"/>
</dbReference>
<feature type="region of interest" description="Disordered" evidence="1">
    <location>
        <begin position="158"/>
        <end position="181"/>
    </location>
</feature>
<dbReference type="PANTHER" id="PTHR34278:SF1">
    <property type="entry name" value="PROTEIN THI031, PUTATIVE-RELATED"/>
    <property type="match status" value="1"/>
</dbReference>
<reference evidence="2 3" key="1">
    <citation type="journal article" date="2016" name="DNA Res.">
        <title>The draft genome of MD-2 pineapple using hybrid error correction of long reads.</title>
        <authorList>
            <person name="Redwan R.M."/>
            <person name="Saidin A."/>
            <person name="Kumar S.V."/>
        </authorList>
    </citation>
    <scope>NUCLEOTIDE SEQUENCE [LARGE SCALE GENOMIC DNA]</scope>
    <source>
        <strain evidence="3">cv. MD2</strain>
        <tissue evidence="2">Leaf</tissue>
    </source>
</reference>
<proteinExistence type="predicted"/>
<feature type="non-terminal residue" evidence="2">
    <location>
        <position position="1"/>
    </location>
</feature>
<feature type="compositionally biased region" description="Acidic residues" evidence="1">
    <location>
        <begin position="168"/>
        <end position="177"/>
    </location>
</feature>
<dbReference type="STRING" id="4615.A0A199UUW7"/>
<organism evidence="2 3">
    <name type="scientific">Ananas comosus</name>
    <name type="common">Pineapple</name>
    <name type="synonym">Ananas ananas</name>
    <dbReference type="NCBI Taxonomy" id="4615"/>
    <lineage>
        <taxon>Eukaryota</taxon>
        <taxon>Viridiplantae</taxon>
        <taxon>Streptophyta</taxon>
        <taxon>Embryophyta</taxon>
        <taxon>Tracheophyta</taxon>
        <taxon>Spermatophyta</taxon>
        <taxon>Magnoliopsida</taxon>
        <taxon>Liliopsida</taxon>
        <taxon>Poales</taxon>
        <taxon>Bromeliaceae</taxon>
        <taxon>Bromelioideae</taxon>
        <taxon>Ananas</taxon>
    </lineage>
</organism>